<feature type="domain" description="MADS-box" evidence="6">
    <location>
        <begin position="50"/>
        <end position="101"/>
    </location>
</feature>
<dbReference type="InterPro" id="IPR033897">
    <property type="entry name" value="SRF-like_MADS-box"/>
</dbReference>
<dbReference type="PROSITE" id="PS50066">
    <property type="entry name" value="MADS_BOX_2"/>
    <property type="match status" value="1"/>
</dbReference>
<evidence type="ECO:0000256" key="5">
    <source>
        <dbReference type="ARBA" id="ARBA00023242"/>
    </source>
</evidence>
<sequence>MWAERSGGSAWRSFRHCPTRVPAPSLVNIGEGERFGRPNRNRLLHTPSSMGRRKIAIEKIEEAKRRRSTFKKRRVGLLKKAEELAVLCGCKVAITIESDDGVSQYCSDDVSAIMRAYYHDLGSVGNAPGLHAIVLSNDDAPSSSIGGSHTDTTAEDACRAPSVVGHHPDVGVVNDISYDLLQQTQVMLPSGFADTSQLYPG</sequence>
<dbReference type="GO" id="GO:0005634">
    <property type="term" value="C:nucleus"/>
    <property type="evidence" value="ECO:0007669"/>
    <property type="project" value="UniProtKB-SubCell"/>
</dbReference>
<organism evidence="7 8">
    <name type="scientific">Plasmodiophora brassicae</name>
    <name type="common">Clubroot disease agent</name>
    <dbReference type="NCBI Taxonomy" id="37360"/>
    <lineage>
        <taxon>Eukaryota</taxon>
        <taxon>Sar</taxon>
        <taxon>Rhizaria</taxon>
        <taxon>Endomyxa</taxon>
        <taxon>Phytomyxea</taxon>
        <taxon>Plasmodiophorida</taxon>
        <taxon>Plasmodiophoridae</taxon>
        <taxon>Plasmodiophora</taxon>
    </lineage>
</organism>
<evidence type="ECO:0000256" key="2">
    <source>
        <dbReference type="ARBA" id="ARBA00023015"/>
    </source>
</evidence>
<gene>
    <name evidence="7" type="ORF">PLBR_LOCUS5715</name>
</gene>
<evidence type="ECO:0000256" key="3">
    <source>
        <dbReference type="ARBA" id="ARBA00023125"/>
    </source>
</evidence>
<dbReference type="SUPFAM" id="SSF55455">
    <property type="entry name" value="SRF-like"/>
    <property type="match status" value="1"/>
</dbReference>
<dbReference type="Proteomes" id="UP000290189">
    <property type="component" value="Unassembled WGS sequence"/>
</dbReference>
<dbReference type="Pfam" id="PF00319">
    <property type="entry name" value="SRF-TF"/>
    <property type="match status" value="1"/>
</dbReference>
<name>A0A3P3YEW2_PLABS</name>
<dbReference type="InterPro" id="IPR002100">
    <property type="entry name" value="TF_MADSbox"/>
</dbReference>
<comment type="subcellular location">
    <subcellularLocation>
        <location evidence="1">Nucleus</location>
    </subcellularLocation>
</comment>
<dbReference type="PANTHER" id="PTHR11945:SF808">
    <property type="entry name" value="SERUM RESPONSE FACTOR HOMOLOG B-LIKE"/>
    <property type="match status" value="1"/>
</dbReference>
<accession>A0A3P3YEW2</accession>
<keyword evidence="5" id="KW-0539">Nucleus</keyword>
<keyword evidence="2" id="KW-0805">Transcription regulation</keyword>
<keyword evidence="3" id="KW-0238">DNA-binding</keyword>
<dbReference type="SMART" id="SM00432">
    <property type="entry name" value="MADS"/>
    <property type="match status" value="1"/>
</dbReference>
<proteinExistence type="predicted"/>
<reference evidence="7 8" key="1">
    <citation type="submission" date="2018-03" db="EMBL/GenBank/DDBJ databases">
        <authorList>
            <person name="Fogelqvist J."/>
        </authorList>
    </citation>
    <scope>NUCLEOTIDE SEQUENCE [LARGE SCALE GENOMIC DNA]</scope>
</reference>
<dbReference type="GO" id="GO:0045944">
    <property type="term" value="P:positive regulation of transcription by RNA polymerase II"/>
    <property type="evidence" value="ECO:0007669"/>
    <property type="project" value="InterPro"/>
</dbReference>
<evidence type="ECO:0000256" key="4">
    <source>
        <dbReference type="ARBA" id="ARBA00023163"/>
    </source>
</evidence>
<evidence type="ECO:0000313" key="7">
    <source>
        <dbReference type="EMBL" id="SPQ98500.1"/>
    </source>
</evidence>
<dbReference type="GO" id="GO:0046983">
    <property type="term" value="F:protein dimerization activity"/>
    <property type="evidence" value="ECO:0007669"/>
    <property type="project" value="InterPro"/>
</dbReference>
<dbReference type="PANTHER" id="PTHR11945">
    <property type="entry name" value="MADS BOX PROTEIN"/>
    <property type="match status" value="1"/>
</dbReference>
<keyword evidence="4" id="KW-0804">Transcription</keyword>
<evidence type="ECO:0000313" key="8">
    <source>
        <dbReference type="Proteomes" id="UP000290189"/>
    </source>
</evidence>
<evidence type="ECO:0000259" key="6">
    <source>
        <dbReference type="PROSITE" id="PS50066"/>
    </source>
</evidence>
<geneLocation type="mitochondrion" evidence="7"/>
<dbReference type="CDD" id="cd00266">
    <property type="entry name" value="MADS_SRF_like"/>
    <property type="match status" value="1"/>
</dbReference>
<dbReference type="GO" id="GO:0000978">
    <property type="term" value="F:RNA polymerase II cis-regulatory region sequence-specific DNA binding"/>
    <property type="evidence" value="ECO:0007669"/>
    <property type="project" value="TreeGrafter"/>
</dbReference>
<dbReference type="PRINTS" id="PR00404">
    <property type="entry name" value="MADSDOMAIN"/>
</dbReference>
<dbReference type="EMBL" id="OVEO01000009">
    <property type="protein sequence ID" value="SPQ98500.1"/>
    <property type="molecule type" value="Genomic_DNA"/>
</dbReference>
<dbReference type="GO" id="GO:0000981">
    <property type="term" value="F:DNA-binding transcription factor activity, RNA polymerase II-specific"/>
    <property type="evidence" value="ECO:0007669"/>
    <property type="project" value="InterPro"/>
</dbReference>
<evidence type="ECO:0000256" key="1">
    <source>
        <dbReference type="ARBA" id="ARBA00004123"/>
    </source>
</evidence>
<dbReference type="AlphaFoldDB" id="A0A3P3YEW2"/>
<keyword evidence="7" id="KW-0496">Mitochondrion</keyword>
<dbReference type="InterPro" id="IPR036879">
    <property type="entry name" value="TF_MADSbox_sf"/>
</dbReference>
<dbReference type="Gene3D" id="3.40.1810.10">
    <property type="entry name" value="Transcription factor, MADS-box"/>
    <property type="match status" value="1"/>
</dbReference>
<protein>
    <recommendedName>
        <fullName evidence="6">MADS-box domain-containing protein</fullName>
    </recommendedName>
</protein>